<comment type="subcellular location">
    <subcellularLocation>
        <location evidence="1">Membrane</location>
        <topology evidence="1">Multi-pass membrane protein</topology>
    </subcellularLocation>
</comment>
<comment type="caution">
    <text evidence="9">The sequence shown here is derived from an EMBL/GenBank/DDBJ whole genome shotgun (WGS) entry which is preliminary data.</text>
</comment>
<feature type="transmembrane region" description="Helical" evidence="7">
    <location>
        <begin position="107"/>
        <end position="126"/>
    </location>
</feature>
<feature type="transmembrane region" description="Helical" evidence="7">
    <location>
        <begin position="263"/>
        <end position="283"/>
    </location>
</feature>
<evidence type="ECO:0000256" key="4">
    <source>
        <dbReference type="ARBA" id="ARBA00022989"/>
    </source>
</evidence>
<dbReference type="Proteomes" id="UP000320762">
    <property type="component" value="Unassembled WGS sequence"/>
</dbReference>
<evidence type="ECO:0000256" key="5">
    <source>
        <dbReference type="ARBA" id="ARBA00023136"/>
    </source>
</evidence>
<dbReference type="AlphaFoldDB" id="A0A550BSX2"/>
<dbReference type="PANTHER" id="PTHR42718:SF9">
    <property type="entry name" value="MAJOR FACILITATOR SUPERFAMILY MULTIDRUG TRANSPORTER MFSC"/>
    <property type="match status" value="1"/>
</dbReference>
<keyword evidence="10" id="KW-1185">Reference proteome</keyword>
<evidence type="ECO:0000256" key="7">
    <source>
        <dbReference type="SAM" id="Phobius"/>
    </source>
</evidence>
<feature type="transmembrane region" description="Helical" evidence="7">
    <location>
        <begin position="132"/>
        <end position="153"/>
    </location>
</feature>
<keyword evidence="2" id="KW-0813">Transport</keyword>
<keyword evidence="5 7" id="KW-0472">Membrane</keyword>
<proteinExistence type="predicted"/>
<keyword evidence="4 7" id="KW-1133">Transmembrane helix</keyword>
<dbReference type="STRING" id="97359.A0A550BSX2"/>
<evidence type="ECO:0000256" key="3">
    <source>
        <dbReference type="ARBA" id="ARBA00022692"/>
    </source>
</evidence>
<feature type="region of interest" description="Disordered" evidence="6">
    <location>
        <begin position="1"/>
        <end position="31"/>
    </location>
</feature>
<name>A0A550BSX2_9AGAR</name>
<feature type="transmembrane region" description="Helical" evidence="7">
    <location>
        <begin position="200"/>
        <end position="219"/>
    </location>
</feature>
<feature type="transmembrane region" description="Helical" evidence="7">
    <location>
        <begin position="359"/>
        <end position="384"/>
    </location>
</feature>
<dbReference type="InterPro" id="IPR036259">
    <property type="entry name" value="MFS_trans_sf"/>
</dbReference>
<evidence type="ECO:0000256" key="6">
    <source>
        <dbReference type="SAM" id="MobiDB-lite"/>
    </source>
</evidence>
<dbReference type="PROSITE" id="PS50850">
    <property type="entry name" value="MFS"/>
    <property type="match status" value="1"/>
</dbReference>
<dbReference type="SUPFAM" id="SSF103473">
    <property type="entry name" value="MFS general substrate transporter"/>
    <property type="match status" value="1"/>
</dbReference>
<dbReference type="EMBL" id="VDMD01000105">
    <property type="protein sequence ID" value="TRM55645.1"/>
    <property type="molecule type" value="Genomic_DNA"/>
</dbReference>
<reference evidence="9 10" key="1">
    <citation type="journal article" date="2019" name="New Phytol.">
        <title>Comparative genomics reveals unique wood-decay strategies and fruiting body development in the Schizophyllaceae.</title>
        <authorList>
            <person name="Almasi E."/>
            <person name="Sahu N."/>
            <person name="Krizsan K."/>
            <person name="Balint B."/>
            <person name="Kovacs G.M."/>
            <person name="Kiss B."/>
            <person name="Cseklye J."/>
            <person name="Drula E."/>
            <person name="Henrissat B."/>
            <person name="Nagy I."/>
            <person name="Chovatia M."/>
            <person name="Adam C."/>
            <person name="LaButti K."/>
            <person name="Lipzen A."/>
            <person name="Riley R."/>
            <person name="Grigoriev I.V."/>
            <person name="Nagy L.G."/>
        </authorList>
    </citation>
    <scope>NUCLEOTIDE SEQUENCE [LARGE SCALE GENOMIC DNA]</scope>
    <source>
        <strain evidence="9 10">NL-1724</strain>
    </source>
</reference>
<sequence length="480" mass="51390">MGRPTKSFPSTSSSPRPSSCGDNAREAGNVPGQRTSTAITAVCTTAMGVNISNTTAVAIALPTIGIDPGIQQDQLQWLTNAYALSSQCGCLLLMFGRIADVYGRKKTFLGGALWLFAFALGCAFVNDSLTLMLLRGLQGAGGAAIIPAALGILADTFPPSRARSIAFATFSAGAPAGGTLGTIVGGALTQYTSNTWRAAFYFLAALAGLCFFGGLYAIRRDPPSQEKDRRVDWLGSIVVTAGLTFILFILAQGEVAQPKQWGTPYIIALLIIGVFLIAVFLAWQHFLECIQDDPNAPHCVWTPPPLMRPLLFARARGRYGVRMAVAFLNRCAFLSWQFWAQLFNQEAQYGPMLAAVRFIPIFAASILCNVLVAFSIALVSTVWLMTFGTLITSTAAFAAKRCTEPLASPPPPSTFVIGADFFFAGGTLFIAEILRPNEQSVCGGLYDSGRSCFSLVLARADAPPAGHLRWHRRLDGSLYV</sequence>
<evidence type="ECO:0000313" key="10">
    <source>
        <dbReference type="Proteomes" id="UP000320762"/>
    </source>
</evidence>
<dbReference type="PANTHER" id="PTHR42718">
    <property type="entry name" value="MAJOR FACILITATOR SUPERFAMILY MULTIDRUG TRANSPORTER MFSC"/>
    <property type="match status" value="1"/>
</dbReference>
<accession>A0A550BSX2</accession>
<dbReference type="OrthoDB" id="5086884at2759"/>
<organism evidence="9 10">
    <name type="scientific">Schizophyllum amplum</name>
    <dbReference type="NCBI Taxonomy" id="97359"/>
    <lineage>
        <taxon>Eukaryota</taxon>
        <taxon>Fungi</taxon>
        <taxon>Dikarya</taxon>
        <taxon>Basidiomycota</taxon>
        <taxon>Agaricomycotina</taxon>
        <taxon>Agaricomycetes</taxon>
        <taxon>Agaricomycetidae</taxon>
        <taxon>Agaricales</taxon>
        <taxon>Schizophyllaceae</taxon>
        <taxon>Schizophyllum</taxon>
    </lineage>
</organism>
<feature type="transmembrane region" description="Helical" evidence="7">
    <location>
        <begin position="319"/>
        <end position="339"/>
    </location>
</feature>
<evidence type="ECO:0000313" key="9">
    <source>
        <dbReference type="EMBL" id="TRM55645.1"/>
    </source>
</evidence>
<evidence type="ECO:0000259" key="8">
    <source>
        <dbReference type="PROSITE" id="PS50850"/>
    </source>
</evidence>
<evidence type="ECO:0000256" key="2">
    <source>
        <dbReference type="ARBA" id="ARBA00022448"/>
    </source>
</evidence>
<dbReference type="InterPro" id="IPR011701">
    <property type="entry name" value="MFS"/>
</dbReference>
<dbReference type="Gene3D" id="1.20.1250.20">
    <property type="entry name" value="MFS general substrate transporter like domains"/>
    <property type="match status" value="1"/>
</dbReference>
<dbReference type="Pfam" id="PF07690">
    <property type="entry name" value="MFS_1"/>
    <property type="match status" value="1"/>
</dbReference>
<dbReference type="InterPro" id="IPR020846">
    <property type="entry name" value="MFS_dom"/>
</dbReference>
<evidence type="ECO:0000256" key="1">
    <source>
        <dbReference type="ARBA" id="ARBA00004141"/>
    </source>
</evidence>
<protein>
    <submittedName>
        <fullName evidence="9">Major facilitator superfamily domain-containing protein</fullName>
    </submittedName>
</protein>
<feature type="compositionally biased region" description="Low complexity" evidence="6">
    <location>
        <begin position="1"/>
        <end position="19"/>
    </location>
</feature>
<keyword evidence="3 7" id="KW-0812">Transmembrane</keyword>
<feature type="transmembrane region" description="Helical" evidence="7">
    <location>
        <begin position="165"/>
        <end position="188"/>
    </location>
</feature>
<feature type="transmembrane region" description="Helical" evidence="7">
    <location>
        <begin position="231"/>
        <end position="251"/>
    </location>
</feature>
<dbReference type="GO" id="GO:0016020">
    <property type="term" value="C:membrane"/>
    <property type="evidence" value="ECO:0007669"/>
    <property type="project" value="UniProtKB-SubCell"/>
</dbReference>
<gene>
    <name evidence="9" type="ORF">BD626DRAFT_592900</name>
</gene>
<dbReference type="GO" id="GO:0022857">
    <property type="term" value="F:transmembrane transporter activity"/>
    <property type="evidence" value="ECO:0007669"/>
    <property type="project" value="InterPro"/>
</dbReference>
<feature type="domain" description="Major facilitator superfamily (MFS) profile" evidence="8">
    <location>
        <begin position="39"/>
        <end position="480"/>
    </location>
</feature>